<feature type="region of interest" description="Disordered" evidence="4">
    <location>
        <begin position="1"/>
        <end position="35"/>
    </location>
</feature>
<feature type="compositionally biased region" description="Basic residues" evidence="4">
    <location>
        <begin position="178"/>
        <end position="192"/>
    </location>
</feature>
<feature type="compositionally biased region" description="Basic and acidic residues" evidence="4">
    <location>
        <begin position="231"/>
        <end position="240"/>
    </location>
</feature>
<evidence type="ECO:0000256" key="2">
    <source>
        <dbReference type="ARBA" id="ARBA00022737"/>
    </source>
</evidence>
<protein>
    <submittedName>
        <fullName evidence="5">WD repeat-containing protein 42A</fullName>
    </submittedName>
</protein>
<feature type="compositionally biased region" description="Basic and acidic residues" evidence="4">
    <location>
        <begin position="1"/>
        <end position="11"/>
    </location>
</feature>
<evidence type="ECO:0000313" key="5">
    <source>
        <dbReference type="EMBL" id="EFN62773.1"/>
    </source>
</evidence>
<dbReference type="PROSITE" id="PS50082">
    <property type="entry name" value="WD_REPEATS_2"/>
    <property type="match status" value="1"/>
</dbReference>
<dbReference type="GO" id="GO:0080008">
    <property type="term" value="C:Cul4-RING E3 ubiquitin ligase complex"/>
    <property type="evidence" value="ECO:0007669"/>
    <property type="project" value="TreeGrafter"/>
</dbReference>
<reference evidence="5 6" key="1">
    <citation type="journal article" date="2010" name="Science">
        <title>Genomic comparison of the ants Camponotus floridanus and Harpegnathos saltator.</title>
        <authorList>
            <person name="Bonasio R."/>
            <person name="Zhang G."/>
            <person name="Ye C."/>
            <person name="Mutti N.S."/>
            <person name="Fang X."/>
            <person name="Qin N."/>
            <person name="Donahue G."/>
            <person name="Yang P."/>
            <person name="Li Q."/>
            <person name="Li C."/>
            <person name="Zhang P."/>
            <person name="Huang Z."/>
            <person name="Berger S.L."/>
            <person name="Reinberg D."/>
            <person name="Wang J."/>
            <person name="Liebig J."/>
        </authorList>
    </citation>
    <scope>NUCLEOTIDE SEQUENCE [LARGE SCALE GENOMIC DNA]</scope>
    <source>
        <strain evidence="6">C129</strain>
    </source>
</reference>
<feature type="repeat" description="WD" evidence="3">
    <location>
        <begin position="337"/>
        <end position="369"/>
    </location>
</feature>
<keyword evidence="2" id="KW-0677">Repeat</keyword>
<dbReference type="PANTHER" id="PTHR15574">
    <property type="entry name" value="WD REPEAT DOMAIN-CONTAINING FAMILY"/>
    <property type="match status" value="1"/>
</dbReference>
<dbReference type="InParanoid" id="E2AUW5"/>
<feature type="compositionally biased region" description="Acidic residues" evidence="4">
    <location>
        <begin position="273"/>
        <end position="283"/>
    </location>
</feature>
<dbReference type="Pfam" id="PF00400">
    <property type="entry name" value="WD40"/>
    <property type="match status" value="2"/>
</dbReference>
<dbReference type="PANTHER" id="PTHR15574:SF21">
    <property type="entry name" value="DDB1- AND CUL4-ASSOCIATED FACTOR 8"/>
    <property type="match status" value="1"/>
</dbReference>
<accession>E2AUW5</accession>
<dbReference type="PROSITE" id="PS50294">
    <property type="entry name" value="WD_REPEATS_REGION"/>
    <property type="match status" value="1"/>
</dbReference>
<dbReference type="STRING" id="104421.E2AUW5"/>
<dbReference type="OMA" id="YDVKIWI"/>
<dbReference type="GO" id="GO:0005737">
    <property type="term" value="C:cytoplasm"/>
    <property type="evidence" value="ECO:0007669"/>
    <property type="project" value="TreeGrafter"/>
</dbReference>
<gene>
    <name evidence="5" type="ORF">EAG_02205</name>
</gene>
<name>E2AUW5_CAMFO</name>
<evidence type="ECO:0000256" key="4">
    <source>
        <dbReference type="SAM" id="MobiDB-lite"/>
    </source>
</evidence>
<dbReference type="AlphaFoldDB" id="E2AUW5"/>
<feature type="compositionally biased region" description="Basic and acidic residues" evidence="4">
    <location>
        <begin position="140"/>
        <end position="152"/>
    </location>
</feature>
<feature type="region of interest" description="Disordered" evidence="4">
    <location>
        <begin position="91"/>
        <end position="283"/>
    </location>
</feature>
<sequence length="621" mass="70498">MDCEGEAHGDNFEVNLPDMDDSASDKSRKTPTSSLEIASISTDINSSIETLESNVIKDANKETKFDNNFVCKAMESEQMLEPVERFMAVDALEATTSQENSSSSSHADESNILQTDHAKAKRSINISKGQVHINSNASMEKSDDSSDEDSSKRQKLNKSVDDIDAENMSDDTVTFQKTKSKVKQRNYRKRRNITSDNEDSSGNTLSNEATREPSILDTDEGNVASASTRNESTHNEELNKSTRTHRARSETHNDESDQYKNERDDSNEWRTDNEDELNEEKQYEEEIPNCLKIEKPPPNWHIVPEVLNRQIGSNPLFQRRFYGSLHAVERLELMYNLDEHQGCVNALNFNEKGNLLASASDDLAVVIWDWALGKKRHWFMSGHTRNMFQAKWLPLDMEYLMVTCARDGQVRLLDFEHNTSERLAAHRGPSHKLAVHPETPNLVFSAGEDARVFSIDIRESKPSRLSSSYVDANRYQGHRNSATVKGVNFFGPKSEYIISGSDCGNIFIWDKNTGAIVQWMTGDKQGVVNCLEGHPHIPVLATSGLDYDVKIWVPSCKEPPMMKSLTNCIKSNMKNRKQENAPDATLNGQLCWILLRHIRQRDRIHVSDIYIYISIFVIYSY</sequence>
<dbReference type="InterPro" id="IPR015943">
    <property type="entry name" value="WD40/YVTN_repeat-like_dom_sf"/>
</dbReference>
<evidence type="ECO:0000256" key="1">
    <source>
        <dbReference type="ARBA" id="ARBA00022574"/>
    </source>
</evidence>
<evidence type="ECO:0000313" key="6">
    <source>
        <dbReference type="Proteomes" id="UP000000311"/>
    </source>
</evidence>
<dbReference type="InterPro" id="IPR036322">
    <property type="entry name" value="WD40_repeat_dom_sf"/>
</dbReference>
<keyword evidence="1 3" id="KW-0853">WD repeat</keyword>
<dbReference type="EMBL" id="GL442898">
    <property type="protein sequence ID" value="EFN62773.1"/>
    <property type="molecule type" value="Genomic_DNA"/>
</dbReference>
<proteinExistence type="predicted"/>
<evidence type="ECO:0000256" key="3">
    <source>
        <dbReference type="PROSITE-ProRule" id="PRU00221"/>
    </source>
</evidence>
<dbReference type="Proteomes" id="UP000000311">
    <property type="component" value="Unassembled WGS sequence"/>
</dbReference>
<organism evidence="6">
    <name type="scientific">Camponotus floridanus</name>
    <name type="common">Florida carpenter ant</name>
    <dbReference type="NCBI Taxonomy" id="104421"/>
    <lineage>
        <taxon>Eukaryota</taxon>
        <taxon>Metazoa</taxon>
        <taxon>Ecdysozoa</taxon>
        <taxon>Arthropoda</taxon>
        <taxon>Hexapoda</taxon>
        <taxon>Insecta</taxon>
        <taxon>Pterygota</taxon>
        <taxon>Neoptera</taxon>
        <taxon>Endopterygota</taxon>
        <taxon>Hymenoptera</taxon>
        <taxon>Apocrita</taxon>
        <taxon>Aculeata</taxon>
        <taxon>Formicoidea</taxon>
        <taxon>Formicidae</taxon>
        <taxon>Formicinae</taxon>
        <taxon>Camponotus</taxon>
    </lineage>
</organism>
<keyword evidence="6" id="KW-1185">Reference proteome</keyword>
<dbReference type="InterPro" id="IPR001680">
    <property type="entry name" value="WD40_rpt"/>
</dbReference>
<dbReference type="SMART" id="SM00320">
    <property type="entry name" value="WD40"/>
    <property type="match status" value="5"/>
</dbReference>
<dbReference type="InterPro" id="IPR045151">
    <property type="entry name" value="DCAF8"/>
</dbReference>
<dbReference type="OrthoDB" id="4869960at2759"/>
<feature type="compositionally biased region" description="Polar residues" evidence="4">
    <location>
        <begin position="124"/>
        <end position="139"/>
    </location>
</feature>
<dbReference type="Gene3D" id="2.130.10.10">
    <property type="entry name" value="YVTN repeat-like/Quinoprotein amine dehydrogenase"/>
    <property type="match status" value="1"/>
</dbReference>
<dbReference type="SUPFAM" id="SSF50978">
    <property type="entry name" value="WD40 repeat-like"/>
    <property type="match status" value="1"/>
</dbReference>
<feature type="compositionally biased region" description="Basic and acidic residues" evidence="4">
    <location>
        <begin position="247"/>
        <end position="272"/>
    </location>
</feature>